<comment type="caution">
    <text evidence="3">The sequence shown here is derived from an EMBL/GenBank/DDBJ whole genome shotgun (WGS) entry which is preliminary data.</text>
</comment>
<protein>
    <recommendedName>
        <fullName evidence="1">RNA-dependent RNA polymerase</fullName>
        <ecNumber evidence="1">2.7.7.48</ecNumber>
    </recommendedName>
</protein>
<evidence type="ECO:0000256" key="1">
    <source>
        <dbReference type="RuleBase" id="RU363098"/>
    </source>
</evidence>
<dbReference type="InterPro" id="IPR007855">
    <property type="entry name" value="RDRP"/>
</dbReference>
<keyword evidence="1" id="KW-0696">RNA-directed RNA polymerase</keyword>
<accession>A0A550CLV4</accession>
<proteinExistence type="inferred from homology"/>
<dbReference type="STRING" id="97359.A0A550CLV4"/>
<evidence type="ECO:0000313" key="4">
    <source>
        <dbReference type="Proteomes" id="UP000320762"/>
    </source>
</evidence>
<comment type="similarity">
    <text evidence="1">Belongs to the RdRP family.</text>
</comment>
<evidence type="ECO:0000259" key="2">
    <source>
        <dbReference type="Pfam" id="PF05183"/>
    </source>
</evidence>
<keyword evidence="1" id="KW-0808">Transferase</keyword>
<keyword evidence="1" id="KW-0694">RNA-binding</keyword>
<keyword evidence="4" id="KW-1185">Reference proteome</keyword>
<feature type="domain" description="RDRP core" evidence="2">
    <location>
        <begin position="414"/>
        <end position="930"/>
    </location>
</feature>
<keyword evidence="1" id="KW-0548">Nucleotidyltransferase</keyword>
<gene>
    <name evidence="3" type="ORF">BD626DRAFT_397663</name>
</gene>
<dbReference type="GO" id="GO:0003968">
    <property type="term" value="F:RNA-directed RNA polymerase activity"/>
    <property type="evidence" value="ECO:0007669"/>
    <property type="project" value="UniProtKB-KW"/>
</dbReference>
<dbReference type="GO" id="GO:0003723">
    <property type="term" value="F:RNA binding"/>
    <property type="evidence" value="ECO:0007669"/>
    <property type="project" value="UniProtKB-KW"/>
</dbReference>
<organism evidence="3 4">
    <name type="scientific">Schizophyllum amplum</name>
    <dbReference type="NCBI Taxonomy" id="97359"/>
    <lineage>
        <taxon>Eukaryota</taxon>
        <taxon>Fungi</taxon>
        <taxon>Dikarya</taxon>
        <taxon>Basidiomycota</taxon>
        <taxon>Agaricomycotina</taxon>
        <taxon>Agaricomycetes</taxon>
        <taxon>Agaricomycetidae</taxon>
        <taxon>Agaricales</taxon>
        <taxon>Schizophyllaceae</taxon>
        <taxon>Schizophyllum</taxon>
    </lineage>
</organism>
<dbReference type="GO" id="GO:0031380">
    <property type="term" value="C:nuclear RNA-directed RNA polymerase complex"/>
    <property type="evidence" value="ECO:0007669"/>
    <property type="project" value="TreeGrafter"/>
</dbReference>
<dbReference type="InterPro" id="IPR057596">
    <property type="entry name" value="RDRP_core"/>
</dbReference>
<dbReference type="AlphaFoldDB" id="A0A550CLV4"/>
<dbReference type="PANTHER" id="PTHR23079:SF55">
    <property type="entry name" value="RNA-DIRECTED RNA POLYMERASE"/>
    <property type="match status" value="1"/>
</dbReference>
<dbReference type="EMBL" id="VDMD01000004">
    <property type="protein sequence ID" value="TRM65783.1"/>
    <property type="molecule type" value="Genomic_DNA"/>
</dbReference>
<dbReference type="PANTHER" id="PTHR23079">
    <property type="entry name" value="RNA-DEPENDENT RNA POLYMERASE"/>
    <property type="match status" value="1"/>
</dbReference>
<reference evidence="3 4" key="1">
    <citation type="journal article" date="2019" name="New Phytol.">
        <title>Comparative genomics reveals unique wood-decay strategies and fruiting body development in the Schizophyllaceae.</title>
        <authorList>
            <person name="Almasi E."/>
            <person name="Sahu N."/>
            <person name="Krizsan K."/>
            <person name="Balint B."/>
            <person name="Kovacs G.M."/>
            <person name="Kiss B."/>
            <person name="Cseklye J."/>
            <person name="Drula E."/>
            <person name="Henrissat B."/>
            <person name="Nagy I."/>
            <person name="Chovatia M."/>
            <person name="Adam C."/>
            <person name="LaButti K."/>
            <person name="Lipzen A."/>
            <person name="Riley R."/>
            <person name="Grigoriev I.V."/>
            <person name="Nagy L.G."/>
        </authorList>
    </citation>
    <scope>NUCLEOTIDE SEQUENCE [LARGE SCALE GENOMIC DNA]</scope>
    <source>
        <strain evidence="3 4">NL-1724</strain>
    </source>
</reference>
<dbReference type="EC" id="2.7.7.48" evidence="1"/>
<dbReference type="GO" id="GO:0030422">
    <property type="term" value="P:siRNA processing"/>
    <property type="evidence" value="ECO:0007669"/>
    <property type="project" value="TreeGrafter"/>
</dbReference>
<comment type="catalytic activity">
    <reaction evidence="1">
        <text>RNA(n) + a ribonucleoside 5'-triphosphate = RNA(n+1) + diphosphate</text>
        <dbReference type="Rhea" id="RHEA:21248"/>
        <dbReference type="Rhea" id="RHEA-COMP:14527"/>
        <dbReference type="Rhea" id="RHEA-COMP:17342"/>
        <dbReference type="ChEBI" id="CHEBI:33019"/>
        <dbReference type="ChEBI" id="CHEBI:61557"/>
        <dbReference type="ChEBI" id="CHEBI:140395"/>
        <dbReference type="EC" id="2.7.7.48"/>
    </reaction>
</comment>
<evidence type="ECO:0000313" key="3">
    <source>
        <dbReference type="EMBL" id="TRM65783.1"/>
    </source>
</evidence>
<dbReference type="Proteomes" id="UP000320762">
    <property type="component" value="Unassembled WGS sequence"/>
</dbReference>
<dbReference type="Pfam" id="PF05183">
    <property type="entry name" value="RdRP"/>
    <property type="match status" value="1"/>
</dbReference>
<name>A0A550CLV4_9AGAR</name>
<dbReference type="OrthoDB" id="6513042at2759"/>
<sequence>MDIFMRNINFFTTQYELTQCLAEILHSDPYNHMSGLPLNFAVRLFKDKRGTRPHGGIGIMTLPSVEIGQRFLHEYGEVPGRAPLKTCYPARSAGRAVMFKISDRAPIASVVEDIRRLPYQDPRAVQQQNERTTFLQRNQVAVSAVQFGWDCTDAAFSIEWETTFEGGDAYLMFDDERREMRIKIRHPSSTGRLLAIAIRFSQIVAISAPRHSESRAITATLSLPPSFESEVSNSDDPRIRLHCLPFGDHERVVAYTSLALRIVLSSQEYMRRFHELASVAELHHLDEYDYPAVRRGVFSLTHMDKLAAWQKRIPWPIAFQIESLLRCLNLDPTEILSFIPTIHAIYKASGTQYCALFLKYFQGRLDAWCAYEDENSENIQQCFDNAMREFAKQNSVEVIKPTDGSVFDSLHVIVTPTTMYLEGPFPERSNRIIRGYDAKHHDCFLRVSFVEEGRLQYRFDREVDGRAFIRDRIGTLLKQGLVIGGREFEFLAYSQSALKEHAVWFVRPFRPDGQRTKVTAATIISGIGNFENSNDRFCPARYAARLSQAFTATDASVFVEPDEIFPLDDISTRDGAYHFTDGVGTMSREMARDTWTELRRTRKRAKKSKGNPAAFQIRFMGSKGMLSVDYKLSGRAVCLRPSMIKFEAPDSSNLEIARAFDRPGKYYLNRPLIMLLEAIGVPYETFLKYQNIAVADAHRATESLEHAARMLESFGLGTSYRLTSVMLSLHRLGIDCLPGDKFYDRMLEFAINHVLRVLKNHARIPVPNAYTLVGVADVHKELKEGEVFACVKPHDSNKPIYLEGDVLISRSPTIHPGDVQVARAIGRPREGSCFAKEPLFNTVVFSVRGTFYEDYVSLKEVGERPLPSMLGGGDLDGDVYNVIPLGTHPEFRPKKTYPAAEYAAAPRRILDRPANMNDVADFVLDFISFDVGMHPSSLVQ</sequence>